<dbReference type="PANTHER" id="PTHR24305">
    <property type="entry name" value="CYTOCHROME P450"/>
    <property type="match status" value="1"/>
</dbReference>
<evidence type="ECO:0000256" key="4">
    <source>
        <dbReference type="ARBA" id="ARBA00023004"/>
    </source>
</evidence>
<dbReference type="InterPro" id="IPR001128">
    <property type="entry name" value="Cyt_P450"/>
</dbReference>
<comment type="cofactor">
    <cofactor evidence="1 5">
        <name>heme</name>
        <dbReference type="ChEBI" id="CHEBI:30413"/>
    </cofactor>
</comment>
<keyword evidence="6" id="KW-0503">Monooxygenase</keyword>
<keyword evidence="6" id="KW-0560">Oxidoreductase</keyword>
<evidence type="ECO:0000256" key="6">
    <source>
        <dbReference type="RuleBase" id="RU000461"/>
    </source>
</evidence>
<protein>
    <recommendedName>
        <fullName evidence="10">Cytochrome P450</fullName>
    </recommendedName>
</protein>
<dbReference type="SUPFAM" id="SSF48264">
    <property type="entry name" value="Cytochrome P450"/>
    <property type="match status" value="1"/>
</dbReference>
<evidence type="ECO:0000256" key="2">
    <source>
        <dbReference type="ARBA" id="ARBA00022617"/>
    </source>
</evidence>
<dbReference type="STRING" id="2512241.A0A553I872"/>
<accession>A0A553I872</accession>
<dbReference type="Pfam" id="PF00067">
    <property type="entry name" value="p450"/>
    <property type="match status" value="1"/>
</dbReference>
<evidence type="ECO:0000313" key="9">
    <source>
        <dbReference type="Proteomes" id="UP000319160"/>
    </source>
</evidence>
<dbReference type="Gene3D" id="1.10.630.10">
    <property type="entry name" value="Cytochrome P450"/>
    <property type="match status" value="1"/>
</dbReference>
<evidence type="ECO:0008006" key="10">
    <source>
        <dbReference type="Google" id="ProtNLM"/>
    </source>
</evidence>
<dbReference type="InterPro" id="IPR036396">
    <property type="entry name" value="Cyt_P450_sf"/>
</dbReference>
<keyword evidence="4 5" id="KW-0408">Iron</keyword>
<feature type="binding site" description="axial binding residue" evidence="5">
    <location>
        <position position="461"/>
    </location>
    <ligand>
        <name>heme</name>
        <dbReference type="ChEBI" id="CHEBI:30413"/>
    </ligand>
    <ligandPart>
        <name>Fe</name>
        <dbReference type="ChEBI" id="CHEBI:18248"/>
    </ligandPart>
</feature>
<dbReference type="GO" id="GO:0005506">
    <property type="term" value="F:iron ion binding"/>
    <property type="evidence" value="ECO:0007669"/>
    <property type="project" value="InterPro"/>
</dbReference>
<proteinExistence type="inferred from homology"/>
<dbReference type="EMBL" id="VFLP01000011">
    <property type="protein sequence ID" value="TRX96397.1"/>
    <property type="molecule type" value="Genomic_DNA"/>
</dbReference>
<dbReference type="InterPro" id="IPR002401">
    <property type="entry name" value="Cyt_P450_E_grp-I"/>
</dbReference>
<dbReference type="GO" id="GO:0020037">
    <property type="term" value="F:heme binding"/>
    <property type="evidence" value="ECO:0007669"/>
    <property type="project" value="InterPro"/>
</dbReference>
<sequence>MSALNEQATHMSSLVLSSPLHTIAFVTGVFVLYIITLVIYRTWFHPLSHIPGPWLGKVSFWLEFYYDCLQEGYVKAYPGLHAKYGPVVRVTPTRVHFSDPENFHEIYSISGANKYLKDPEFFSTAGGIKHSVIMVTDPEVHRIRRKTIQTVFSPKSMEELAPKVEVVVKKGLERLRLAYEENEPINMNRIYKGITVDTIMRLMFDKAFGLIESKEEEPEFVKTMRLFAENFAWQKHFPIVNAISVLVPPSWTERLVPGYARFRKQCGIWIDEVAERHKRGIYTGEDGRPTIFDHFLNPNIEKGQLVLGKEVLIDEMFAFCFAGTDTTSFSLSMGSYYLMTNPSKLAKVREELSHVPTNADGLLEYKSIRNLPYLSAAIKEMIRLACPVPGITPRLVPKEGMQVSGYYLPPKTIISLSMRMVHFNDSVYEDPYEFIPERWLGERGKELDKWFVAFSKGPRMCLGLNMAYLELYLAIANFFNKFDFELYETDENTAMWVDMVAAARSRQSIKAKVKGPR</sequence>
<comment type="similarity">
    <text evidence="6">Belongs to the cytochrome P450 family.</text>
</comment>
<dbReference type="Proteomes" id="UP000319160">
    <property type="component" value="Unassembled WGS sequence"/>
</dbReference>
<dbReference type="PROSITE" id="PS00086">
    <property type="entry name" value="CYTOCHROME_P450"/>
    <property type="match status" value="1"/>
</dbReference>
<dbReference type="PANTHER" id="PTHR24305:SF152">
    <property type="entry name" value="P450, PUTATIVE (EUROFUNG)-RELATED"/>
    <property type="match status" value="1"/>
</dbReference>
<dbReference type="InterPro" id="IPR050121">
    <property type="entry name" value="Cytochrome_P450_monoxygenase"/>
</dbReference>
<gene>
    <name evidence="8" type="ORF">FHL15_002669</name>
</gene>
<comment type="caution">
    <text evidence="8">The sequence shown here is derived from an EMBL/GenBank/DDBJ whole genome shotgun (WGS) entry which is preliminary data.</text>
</comment>
<evidence type="ECO:0000256" key="5">
    <source>
        <dbReference type="PIRSR" id="PIRSR602401-1"/>
    </source>
</evidence>
<evidence type="ECO:0000256" key="3">
    <source>
        <dbReference type="ARBA" id="ARBA00022723"/>
    </source>
</evidence>
<dbReference type="AlphaFoldDB" id="A0A553I872"/>
<evidence type="ECO:0000256" key="7">
    <source>
        <dbReference type="SAM" id="Phobius"/>
    </source>
</evidence>
<keyword evidence="9" id="KW-1185">Reference proteome</keyword>
<evidence type="ECO:0000256" key="1">
    <source>
        <dbReference type="ARBA" id="ARBA00001971"/>
    </source>
</evidence>
<dbReference type="GO" id="GO:0004497">
    <property type="term" value="F:monooxygenase activity"/>
    <property type="evidence" value="ECO:0007669"/>
    <property type="project" value="UniProtKB-KW"/>
</dbReference>
<dbReference type="OrthoDB" id="3945418at2759"/>
<dbReference type="InterPro" id="IPR017972">
    <property type="entry name" value="Cyt_P450_CS"/>
</dbReference>
<reference evidence="9" key="1">
    <citation type="submission" date="2019-06" db="EMBL/GenBank/DDBJ databases">
        <title>Draft genome sequence of the griseofulvin-producing fungus Xylaria cubensis strain G536.</title>
        <authorList>
            <person name="Mead M.E."/>
            <person name="Raja H.A."/>
            <person name="Steenwyk J.L."/>
            <person name="Knowles S.L."/>
            <person name="Oberlies N.H."/>
            <person name="Rokas A."/>
        </authorList>
    </citation>
    <scope>NUCLEOTIDE SEQUENCE [LARGE SCALE GENOMIC DNA]</scope>
    <source>
        <strain evidence="9">G536</strain>
    </source>
</reference>
<dbReference type="GO" id="GO:0016705">
    <property type="term" value="F:oxidoreductase activity, acting on paired donors, with incorporation or reduction of molecular oxygen"/>
    <property type="evidence" value="ECO:0007669"/>
    <property type="project" value="InterPro"/>
</dbReference>
<keyword evidence="7" id="KW-0472">Membrane</keyword>
<evidence type="ECO:0000313" key="8">
    <source>
        <dbReference type="EMBL" id="TRX96397.1"/>
    </source>
</evidence>
<name>A0A553I872_9PEZI</name>
<dbReference type="PRINTS" id="PR00385">
    <property type="entry name" value="P450"/>
</dbReference>
<organism evidence="8 9">
    <name type="scientific">Xylaria flabelliformis</name>
    <dbReference type="NCBI Taxonomy" id="2512241"/>
    <lineage>
        <taxon>Eukaryota</taxon>
        <taxon>Fungi</taxon>
        <taxon>Dikarya</taxon>
        <taxon>Ascomycota</taxon>
        <taxon>Pezizomycotina</taxon>
        <taxon>Sordariomycetes</taxon>
        <taxon>Xylariomycetidae</taxon>
        <taxon>Xylariales</taxon>
        <taxon>Xylariaceae</taxon>
        <taxon>Xylaria</taxon>
    </lineage>
</organism>
<keyword evidence="7" id="KW-1133">Transmembrane helix</keyword>
<keyword evidence="3 5" id="KW-0479">Metal-binding</keyword>
<dbReference type="CDD" id="cd11062">
    <property type="entry name" value="CYP58-like"/>
    <property type="match status" value="1"/>
</dbReference>
<feature type="transmembrane region" description="Helical" evidence="7">
    <location>
        <begin position="20"/>
        <end position="40"/>
    </location>
</feature>
<dbReference type="PRINTS" id="PR00463">
    <property type="entry name" value="EP450I"/>
</dbReference>
<keyword evidence="7" id="KW-0812">Transmembrane</keyword>
<keyword evidence="2 5" id="KW-0349">Heme</keyword>